<dbReference type="InterPro" id="IPR025857">
    <property type="entry name" value="MacB_PCD"/>
</dbReference>
<evidence type="ECO:0000256" key="3">
    <source>
        <dbReference type="ARBA" id="ARBA00022692"/>
    </source>
</evidence>
<evidence type="ECO:0000256" key="5">
    <source>
        <dbReference type="ARBA" id="ARBA00023136"/>
    </source>
</evidence>
<feature type="transmembrane region" description="Helical" evidence="6">
    <location>
        <begin position="292"/>
        <end position="316"/>
    </location>
</feature>
<accession>A0A323US34</accession>
<dbReference type="PANTHER" id="PTHR43738">
    <property type="entry name" value="ABC TRANSPORTER, MEMBRANE PROTEIN"/>
    <property type="match status" value="1"/>
</dbReference>
<name>A0A323US34_9RHOO</name>
<keyword evidence="4 6" id="KW-1133">Transmembrane helix</keyword>
<comment type="subcellular location">
    <subcellularLocation>
        <location evidence="1">Cell membrane</location>
        <topology evidence="1">Multi-pass membrane protein</topology>
    </subcellularLocation>
</comment>
<keyword evidence="10" id="KW-1185">Reference proteome</keyword>
<organism evidence="9 10">
    <name type="scientific">Parazoarcus communis SWub3 = DSM 12120</name>
    <dbReference type="NCBI Taxonomy" id="1121029"/>
    <lineage>
        <taxon>Bacteria</taxon>
        <taxon>Pseudomonadati</taxon>
        <taxon>Pseudomonadota</taxon>
        <taxon>Betaproteobacteria</taxon>
        <taxon>Rhodocyclales</taxon>
        <taxon>Zoogloeaceae</taxon>
        <taxon>Parazoarcus</taxon>
    </lineage>
</organism>
<dbReference type="GO" id="GO:0005886">
    <property type="term" value="C:plasma membrane"/>
    <property type="evidence" value="ECO:0007669"/>
    <property type="project" value="UniProtKB-SubCell"/>
</dbReference>
<evidence type="ECO:0000259" key="7">
    <source>
        <dbReference type="Pfam" id="PF02687"/>
    </source>
</evidence>
<feature type="domain" description="ABC3 transporter permease C-terminal" evidence="7">
    <location>
        <begin position="295"/>
        <end position="412"/>
    </location>
</feature>
<protein>
    <submittedName>
        <fullName evidence="9">ABC transporter permease</fullName>
    </submittedName>
</protein>
<dbReference type="Proteomes" id="UP000248259">
    <property type="component" value="Unassembled WGS sequence"/>
</dbReference>
<dbReference type="Pfam" id="PF12704">
    <property type="entry name" value="MacB_PCD"/>
    <property type="match status" value="1"/>
</dbReference>
<keyword evidence="3 6" id="KW-0812">Transmembrane</keyword>
<evidence type="ECO:0000313" key="10">
    <source>
        <dbReference type="Proteomes" id="UP000248259"/>
    </source>
</evidence>
<dbReference type="RefSeq" id="WP_110527458.1">
    <property type="nucleotide sequence ID" value="NZ_QKOE01000015.1"/>
</dbReference>
<feature type="domain" description="MacB-like periplasmic core" evidence="8">
    <location>
        <begin position="20"/>
        <end position="263"/>
    </location>
</feature>
<evidence type="ECO:0000256" key="2">
    <source>
        <dbReference type="ARBA" id="ARBA00022475"/>
    </source>
</evidence>
<keyword evidence="5 6" id="KW-0472">Membrane</keyword>
<dbReference type="InterPro" id="IPR003838">
    <property type="entry name" value="ABC3_permease_C"/>
</dbReference>
<feature type="transmembrane region" description="Helical" evidence="6">
    <location>
        <begin position="388"/>
        <end position="410"/>
    </location>
</feature>
<gene>
    <name evidence="9" type="ORF">DNK49_17515</name>
</gene>
<sequence length="422" mass="44694">MNTIAYLGWRSVLNRRGSVLLTVLSIALSVAMLIGVERLRNDARDGFARTVSGTDLIVGARGGQVQLLLYSVFHIGNASNNLSWQSVQHIAALPQVDWVVPLSLGDTHLGYRVVGTTAEYFARFRHGDDRALVFAAGRAFAPAPEGIFETVIGAELAVRHGYQVGAKIVLSHGSGGFADHGDKPFTVVGILAPSGTPVDRSVLVSLEGIEAIHVDWQGGAPIPGVSIGAEHVRKFDLTPKTVTAAMVGLKNRVTVFRVQRQINTFADEPLTAILPGATLQELWSLVGVAERALLAVAAVVVVVGLAGLVAVMIAGLGERRRELAILRALGAGPRHVLGLLMLESVTLAVVGILCGLLLVHGLIWMSGGWLTTTYGIYLGIGWPSLSEWGLLGAVLAASVLASLVPAYRAYRYAVADGMTIRM</sequence>
<feature type="transmembrane region" description="Helical" evidence="6">
    <location>
        <begin position="17"/>
        <end position="36"/>
    </location>
</feature>
<reference evidence="9 10" key="1">
    <citation type="submission" date="2018-06" db="EMBL/GenBank/DDBJ databases">
        <title>Azoarcus communis strain SWub3 genome.</title>
        <authorList>
            <person name="Zorraquino Salvo V."/>
            <person name="Toubiana D."/>
            <person name="Blumwald E."/>
        </authorList>
    </citation>
    <scope>NUCLEOTIDE SEQUENCE [LARGE SCALE GENOMIC DNA]</scope>
    <source>
        <strain evidence="9 10">SWub3</strain>
    </source>
</reference>
<evidence type="ECO:0000256" key="6">
    <source>
        <dbReference type="SAM" id="Phobius"/>
    </source>
</evidence>
<evidence type="ECO:0000313" key="9">
    <source>
        <dbReference type="EMBL" id="PZA15344.1"/>
    </source>
</evidence>
<dbReference type="Pfam" id="PF02687">
    <property type="entry name" value="FtsX"/>
    <property type="match status" value="1"/>
</dbReference>
<dbReference type="PANTHER" id="PTHR43738:SF2">
    <property type="entry name" value="ABC TRANSPORTER PERMEASE"/>
    <property type="match status" value="1"/>
</dbReference>
<feature type="transmembrane region" description="Helical" evidence="6">
    <location>
        <begin position="336"/>
        <end position="358"/>
    </location>
</feature>
<dbReference type="EMBL" id="QKOE01000015">
    <property type="protein sequence ID" value="PZA15344.1"/>
    <property type="molecule type" value="Genomic_DNA"/>
</dbReference>
<evidence type="ECO:0000259" key="8">
    <source>
        <dbReference type="Pfam" id="PF12704"/>
    </source>
</evidence>
<evidence type="ECO:0000256" key="4">
    <source>
        <dbReference type="ARBA" id="ARBA00022989"/>
    </source>
</evidence>
<comment type="caution">
    <text evidence="9">The sequence shown here is derived from an EMBL/GenBank/DDBJ whole genome shotgun (WGS) entry which is preliminary data.</text>
</comment>
<dbReference type="OrthoDB" id="9784014at2"/>
<dbReference type="InterPro" id="IPR051125">
    <property type="entry name" value="ABC-4/HrtB_transporter"/>
</dbReference>
<proteinExistence type="predicted"/>
<keyword evidence="2" id="KW-1003">Cell membrane</keyword>
<evidence type="ECO:0000256" key="1">
    <source>
        <dbReference type="ARBA" id="ARBA00004651"/>
    </source>
</evidence>
<dbReference type="AlphaFoldDB" id="A0A323US34"/>